<feature type="region of interest" description="Disordered" evidence="1">
    <location>
        <begin position="1"/>
        <end position="39"/>
    </location>
</feature>
<name>A0A6J6FAG1_9ZZZZ</name>
<protein>
    <submittedName>
        <fullName evidence="2">Unannotated protein</fullName>
    </submittedName>
</protein>
<feature type="compositionally biased region" description="Basic residues" evidence="1">
    <location>
        <begin position="193"/>
        <end position="203"/>
    </location>
</feature>
<feature type="compositionally biased region" description="Polar residues" evidence="1">
    <location>
        <begin position="13"/>
        <end position="34"/>
    </location>
</feature>
<feature type="compositionally biased region" description="Low complexity" evidence="1">
    <location>
        <begin position="169"/>
        <end position="189"/>
    </location>
</feature>
<organism evidence="2">
    <name type="scientific">freshwater metagenome</name>
    <dbReference type="NCBI Taxonomy" id="449393"/>
    <lineage>
        <taxon>unclassified sequences</taxon>
        <taxon>metagenomes</taxon>
        <taxon>ecological metagenomes</taxon>
    </lineage>
</organism>
<evidence type="ECO:0000256" key="1">
    <source>
        <dbReference type="SAM" id="MobiDB-lite"/>
    </source>
</evidence>
<proteinExistence type="predicted"/>
<sequence length="209" mass="21822">MPTAYTAVAASAPTPTITNPSRPGIWSSTGTTPAATHPSWKRVSNWAKARPRFASGASRCTTASNASRPIAAAKFTEPASSIPDTTPPSTAVPRPASVSSASAETSIVSSRTRERMSGATALPVIVNRLAKPSDRPNHTRPASCARNQKNRWKKVNPALARSSSIAFDASTTRSELSSASSVRSAERSAITSRGRRVAARKAAQKIAAA</sequence>
<evidence type="ECO:0000313" key="2">
    <source>
        <dbReference type="EMBL" id="CAB4585217.1"/>
    </source>
</evidence>
<feature type="region of interest" description="Disordered" evidence="1">
    <location>
        <begin position="75"/>
        <end position="209"/>
    </location>
</feature>
<reference evidence="2" key="1">
    <citation type="submission" date="2020-05" db="EMBL/GenBank/DDBJ databases">
        <authorList>
            <person name="Chiriac C."/>
            <person name="Salcher M."/>
            <person name="Ghai R."/>
            <person name="Kavagutti S V."/>
        </authorList>
    </citation>
    <scope>NUCLEOTIDE SEQUENCE</scope>
</reference>
<feature type="compositionally biased region" description="Low complexity" evidence="1">
    <location>
        <begin position="87"/>
        <end position="110"/>
    </location>
</feature>
<accession>A0A6J6FAG1</accession>
<gene>
    <name evidence="2" type="ORF">UFOPK1493_03357</name>
</gene>
<dbReference type="EMBL" id="CAEZSR010000182">
    <property type="protein sequence ID" value="CAB4585217.1"/>
    <property type="molecule type" value="Genomic_DNA"/>
</dbReference>
<dbReference type="AlphaFoldDB" id="A0A6J6FAG1"/>